<dbReference type="EMBL" id="ML122285">
    <property type="protein sequence ID" value="RPD56869.1"/>
    <property type="molecule type" value="Genomic_DNA"/>
</dbReference>
<feature type="compositionally biased region" description="Polar residues" evidence="1">
    <location>
        <begin position="58"/>
        <end position="76"/>
    </location>
</feature>
<feature type="compositionally biased region" description="Basic residues" evidence="1">
    <location>
        <begin position="77"/>
        <end position="89"/>
    </location>
</feature>
<organism evidence="2 3">
    <name type="scientific">Lentinus tigrinus ALCF2SS1-6</name>
    <dbReference type="NCBI Taxonomy" id="1328759"/>
    <lineage>
        <taxon>Eukaryota</taxon>
        <taxon>Fungi</taxon>
        <taxon>Dikarya</taxon>
        <taxon>Basidiomycota</taxon>
        <taxon>Agaricomycotina</taxon>
        <taxon>Agaricomycetes</taxon>
        <taxon>Polyporales</taxon>
        <taxon>Polyporaceae</taxon>
        <taxon>Lentinus</taxon>
    </lineage>
</organism>
<dbReference type="Proteomes" id="UP000313359">
    <property type="component" value="Unassembled WGS sequence"/>
</dbReference>
<sequence length="168" mass="18892">MGSRGISRVHGAPALGCRILLAGRESRSRRTVVALPVRRCPRTPGKVLQRPGHDESTISRGRTPHSSGCGYSTSRIRPQRCHRRSHQLWRSRSQIRPGRTSEVRPTPRHRHGSSSVSMPSRGRRLRYLHGSREQAWRAGAVGIRFQVCGDGKARGRATRRTRKRGQDP</sequence>
<gene>
    <name evidence="2" type="ORF">L227DRAFT_247139</name>
</gene>
<evidence type="ECO:0000313" key="2">
    <source>
        <dbReference type="EMBL" id="RPD56869.1"/>
    </source>
</evidence>
<evidence type="ECO:0000256" key="1">
    <source>
        <dbReference type="SAM" id="MobiDB-lite"/>
    </source>
</evidence>
<reference evidence="2" key="1">
    <citation type="journal article" date="2018" name="Genome Biol. Evol.">
        <title>Genomics and development of Lentinus tigrinus, a white-rot wood-decaying mushroom with dimorphic fruiting bodies.</title>
        <authorList>
            <person name="Wu B."/>
            <person name="Xu Z."/>
            <person name="Knudson A."/>
            <person name="Carlson A."/>
            <person name="Chen N."/>
            <person name="Kovaka S."/>
            <person name="LaButti K."/>
            <person name="Lipzen A."/>
            <person name="Pennachio C."/>
            <person name="Riley R."/>
            <person name="Schakwitz W."/>
            <person name="Umezawa K."/>
            <person name="Ohm R.A."/>
            <person name="Grigoriev I.V."/>
            <person name="Nagy L.G."/>
            <person name="Gibbons J."/>
            <person name="Hibbett D."/>
        </authorList>
    </citation>
    <scope>NUCLEOTIDE SEQUENCE [LARGE SCALE GENOMIC DNA]</scope>
    <source>
        <strain evidence="2">ALCF2SS1-6</strain>
    </source>
</reference>
<proteinExistence type="predicted"/>
<evidence type="ECO:0000313" key="3">
    <source>
        <dbReference type="Proteomes" id="UP000313359"/>
    </source>
</evidence>
<keyword evidence="3" id="KW-1185">Reference proteome</keyword>
<feature type="region of interest" description="Disordered" evidence="1">
    <location>
        <begin position="43"/>
        <end position="122"/>
    </location>
</feature>
<dbReference type="AlphaFoldDB" id="A0A5C2S218"/>
<protein>
    <submittedName>
        <fullName evidence="2">Uncharacterized protein</fullName>
    </submittedName>
</protein>
<accession>A0A5C2S218</accession>
<name>A0A5C2S218_9APHY</name>